<comment type="caution">
    <text evidence="2">The sequence shown here is derived from an EMBL/GenBank/DDBJ whole genome shotgun (WGS) entry which is preliminary data.</text>
</comment>
<evidence type="ECO:0000256" key="1">
    <source>
        <dbReference type="SAM" id="MobiDB-lite"/>
    </source>
</evidence>
<accession>A0AAV7JBW1</accession>
<dbReference type="PANTHER" id="PTHR15237:SF0">
    <property type="entry name" value="CELL CYCLE CHECKPOINT CONTROL PROTEIN"/>
    <property type="match status" value="1"/>
</dbReference>
<proteinExistence type="predicted"/>
<dbReference type="AlphaFoldDB" id="A0AAV7JBW1"/>
<dbReference type="Pfam" id="PF04139">
    <property type="entry name" value="Rad9"/>
    <property type="match status" value="1"/>
</dbReference>
<dbReference type="GO" id="GO:0031573">
    <property type="term" value="P:mitotic intra-S DNA damage checkpoint signaling"/>
    <property type="evidence" value="ECO:0007669"/>
    <property type="project" value="TreeGrafter"/>
</dbReference>
<evidence type="ECO:0000313" key="3">
    <source>
        <dbReference type="Proteomes" id="UP001165289"/>
    </source>
</evidence>
<dbReference type="InterPro" id="IPR007268">
    <property type="entry name" value="Rad9/Ddc1"/>
</dbReference>
<dbReference type="GO" id="GO:0000076">
    <property type="term" value="P:DNA replication checkpoint signaling"/>
    <property type="evidence" value="ECO:0007669"/>
    <property type="project" value="TreeGrafter"/>
</dbReference>
<feature type="compositionally biased region" description="Polar residues" evidence="1">
    <location>
        <begin position="345"/>
        <end position="360"/>
    </location>
</feature>
<protein>
    <submittedName>
        <fullName evidence="2">Cell cycle checkpoint control protein RAD9A isoform X1</fullName>
    </submittedName>
</protein>
<dbReference type="GO" id="GO:0071479">
    <property type="term" value="P:cellular response to ionizing radiation"/>
    <property type="evidence" value="ECO:0007669"/>
    <property type="project" value="TreeGrafter"/>
</dbReference>
<dbReference type="EMBL" id="JAKMXF010000358">
    <property type="protein sequence ID" value="KAI6646247.1"/>
    <property type="molecule type" value="Genomic_DNA"/>
</dbReference>
<dbReference type="InterPro" id="IPR046938">
    <property type="entry name" value="DNA_clamp_sf"/>
</dbReference>
<name>A0AAV7JBW1_9METZ</name>
<dbReference type="SUPFAM" id="SSF55979">
    <property type="entry name" value="DNA clamp"/>
    <property type="match status" value="1"/>
</dbReference>
<sequence>MQNKSARVLTRCIHCLNKLSDEFVYLQVYHDGIIIKCVSIACSVTANFAFGVSFFNIFTTPEPETVGEKSFANYKISIKGLFHVFKFQGLVDKTVETCIIEFESNEFITFIFECKYRIVKQFKIPIVDFENLMTYCKVDTLSNSISSNSQLLSSAFNIFHKNDDEVTMLLTRDTFIFRNYDDGILNLNSSIHTQTTLDKTEFFTFDIKKETSLNFCCRELRSILFLSDQLGQDLDISFGIPGEPILIQLKSDKNYVITFILSTVANNHDNGITRTSISSPIAGEEHVIPDISPSGLAQTNTDDKSLSQKHIAFNSPLFDLDLPFRDEFSLNSHSKKKRNSSRISTHNNSHHQSFNNVDTPTHSRASMLYNDIIKLPDITQRFREDILTDMITNDDYYDNSIEDAIILAPESDEEQYAL</sequence>
<evidence type="ECO:0000313" key="2">
    <source>
        <dbReference type="EMBL" id="KAI6646247.1"/>
    </source>
</evidence>
<dbReference type="GO" id="GO:0006281">
    <property type="term" value="P:DNA repair"/>
    <property type="evidence" value="ECO:0007669"/>
    <property type="project" value="TreeGrafter"/>
</dbReference>
<keyword evidence="3" id="KW-1185">Reference proteome</keyword>
<dbReference type="PANTHER" id="PTHR15237">
    <property type="entry name" value="DNA REPAIR PROTEIN RAD9"/>
    <property type="match status" value="1"/>
</dbReference>
<dbReference type="Gene3D" id="3.70.10.10">
    <property type="match status" value="1"/>
</dbReference>
<organism evidence="2 3">
    <name type="scientific">Oopsacas minuta</name>
    <dbReference type="NCBI Taxonomy" id="111878"/>
    <lineage>
        <taxon>Eukaryota</taxon>
        <taxon>Metazoa</taxon>
        <taxon>Porifera</taxon>
        <taxon>Hexactinellida</taxon>
        <taxon>Hexasterophora</taxon>
        <taxon>Lyssacinosida</taxon>
        <taxon>Leucopsacidae</taxon>
        <taxon>Oopsacas</taxon>
    </lineage>
</organism>
<reference evidence="2 3" key="1">
    <citation type="journal article" date="2023" name="BMC Biol.">
        <title>The compact genome of the sponge Oopsacas minuta (Hexactinellida) is lacking key metazoan core genes.</title>
        <authorList>
            <person name="Santini S."/>
            <person name="Schenkelaars Q."/>
            <person name="Jourda C."/>
            <person name="Duchesne M."/>
            <person name="Belahbib H."/>
            <person name="Rocher C."/>
            <person name="Selva M."/>
            <person name="Riesgo A."/>
            <person name="Vervoort M."/>
            <person name="Leys S.P."/>
            <person name="Kodjabachian L."/>
            <person name="Le Bivic A."/>
            <person name="Borchiellini C."/>
            <person name="Claverie J.M."/>
            <person name="Renard E."/>
        </authorList>
    </citation>
    <scope>NUCLEOTIDE SEQUENCE [LARGE SCALE GENOMIC DNA]</scope>
    <source>
        <strain evidence="2">SPO-2</strain>
    </source>
</reference>
<gene>
    <name evidence="2" type="ORF">LOD99_9331</name>
</gene>
<dbReference type="Proteomes" id="UP001165289">
    <property type="component" value="Unassembled WGS sequence"/>
</dbReference>
<feature type="region of interest" description="Disordered" evidence="1">
    <location>
        <begin position="333"/>
        <end position="360"/>
    </location>
</feature>
<dbReference type="GO" id="GO:0030896">
    <property type="term" value="C:checkpoint clamp complex"/>
    <property type="evidence" value="ECO:0007669"/>
    <property type="project" value="InterPro"/>
</dbReference>